<sequence>MVPDLRSNTRVSERFGGGGQCRSESGFMSPPAEIKKLGSESHPVISANTVRRRVLTTAPRLQSERSSSPAWSRQRIRAARVPPAAAVQAPGETLGLRRSLRCLCTNDRLYRLCRLYSDSLTQLSISSS</sequence>
<reference evidence="1 2" key="1">
    <citation type="journal article" date="2022" name="bioRxiv">
        <title>An ancient truncated duplication of the anti-Mullerian hormone receptor type 2 gene is a potential conserved master sex determinant in the Pangasiidae catfish family.</title>
        <authorList>
            <person name="Wen M."/>
            <person name="Pan Q."/>
            <person name="Jouanno E."/>
            <person name="Montfort J."/>
            <person name="Zahm M."/>
            <person name="Cabau C."/>
            <person name="Klopp C."/>
            <person name="Iampietro C."/>
            <person name="Roques C."/>
            <person name="Bouchez O."/>
            <person name="Castinel A."/>
            <person name="Donnadieu C."/>
            <person name="Parrinello H."/>
            <person name="Poncet C."/>
            <person name="Belmonte E."/>
            <person name="Gautier V."/>
            <person name="Avarre J.-C."/>
            <person name="Dugue R."/>
            <person name="Gustiano R."/>
            <person name="Ha T.T.T."/>
            <person name="Campet M."/>
            <person name="Sriphairoj K."/>
            <person name="Ribolli J."/>
            <person name="de Almeida F.L."/>
            <person name="Desvignes T."/>
            <person name="Postlethwait J.H."/>
            <person name="Bucao C.F."/>
            <person name="Robinson-Rechavi M."/>
            <person name="Bobe J."/>
            <person name="Herpin A."/>
            <person name="Guiguen Y."/>
        </authorList>
    </citation>
    <scope>NUCLEOTIDE SEQUENCE [LARGE SCALE GENOMIC DNA]</scope>
    <source>
        <strain evidence="1">YG-Dec2019</strain>
    </source>
</reference>
<comment type="caution">
    <text evidence="1">The sequence shown here is derived from an EMBL/GenBank/DDBJ whole genome shotgun (WGS) entry which is preliminary data.</text>
</comment>
<accession>A0ACC5W516</accession>
<evidence type="ECO:0000313" key="2">
    <source>
        <dbReference type="Proteomes" id="UP000829447"/>
    </source>
</evidence>
<dbReference type="EMBL" id="CM040454">
    <property type="protein sequence ID" value="MCI4373932.1"/>
    <property type="molecule type" value="Genomic_DNA"/>
</dbReference>
<protein>
    <submittedName>
        <fullName evidence="1">Uncharacterized protein</fullName>
    </submittedName>
</protein>
<keyword evidence="2" id="KW-1185">Reference proteome</keyword>
<gene>
    <name evidence="1" type="ORF">PGIGA_G00000180</name>
</gene>
<dbReference type="Proteomes" id="UP000829447">
    <property type="component" value="Linkage Group LG1"/>
</dbReference>
<name>A0ACC5W516_PANGG</name>
<organism evidence="1 2">
    <name type="scientific">Pangasianodon gigas</name>
    <name type="common">Mekong giant catfish</name>
    <name type="synonym">Pangasius gigas</name>
    <dbReference type="NCBI Taxonomy" id="30993"/>
    <lineage>
        <taxon>Eukaryota</taxon>
        <taxon>Metazoa</taxon>
        <taxon>Chordata</taxon>
        <taxon>Craniata</taxon>
        <taxon>Vertebrata</taxon>
        <taxon>Euteleostomi</taxon>
        <taxon>Actinopterygii</taxon>
        <taxon>Neopterygii</taxon>
        <taxon>Teleostei</taxon>
        <taxon>Ostariophysi</taxon>
        <taxon>Siluriformes</taxon>
        <taxon>Pangasiidae</taxon>
        <taxon>Pangasianodon</taxon>
    </lineage>
</organism>
<proteinExistence type="predicted"/>
<evidence type="ECO:0000313" key="1">
    <source>
        <dbReference type="EMBL" id="MCI4373932.1"/>
    </source>
</evidence>